<dbReference type="EMBL" id="DVFV01000112">
    <property type="protein sequence ID" value="HIQ91282.1"/>
    <property type="molecule type" value="Genomic_DNA"/>
</dbReference>
<feature type="non-terminal residue" evidence="2">
    <location>
        <position position="90"/>
    </location>
</feature>
<feature type="transmembrane region" description="Helical" evidence="1">
    <location>
        <begin position="27"/>
        <end position="45"/>
    </location>
</feature>
<reference evidence="2" key="2">
    <citation type="journal article" date="2021" name="PeerJ">
        <title>Extensive microbial diversity within the chicken gut microbiome revealed by metagenomics and culture.</title>
        <authorList>
            <person name="Gilroy R."/>
            <person name="Ravi A."/>
            <person name="Getino M."/>
            <person name="Pursley I."/>
            <person name="Horton D.L."/>
            <person name="Alikhan N.F."/>
            <person name="Baker D."/>
            <person name="Gharbi K."/>
            <person name="Hall N."/>
            <person name="Watson M."/>
            <person name="Adriaenssens E.M."/>
            <person name="Foster-Nyarko E."/>
            <person name="Jarju S."/>
            <person name="Secka A."/>
            <person name="Antonio M."/>
            <person name="Oren A."/>
            <person name="Chaudhuri R.R."/>
            <person name="La Ragione R."/>
            <person name="Hildebrand F."/>
            <person name="Pallen M.J."/>
        </authorList>
    </citation>
    <scope>NUCLEOTIDE SEQUENCE</scope>
    <source>
        <strain evidence="2">CHK147-3167</strain>
    </source>
</reference>
<gene>
    <name evidence="2" type="ORF">IAB27_06660</name>
</gene>
<feature type="transmembrane region" description="Helical" evidence="1">
    <location>
        <begin position="51"/>
        <end position="73"/>
    </location>
</feature>
<sequence>MDSLISVAEGMLVVFVIYWTNRLFPKWFGGIYNLAFLLFMVYTIITRGQDQLISMLIVLILGEVILGGIWVSAREDKKRKIKKEIEKMKA</sequence>
<keyword evidence="1" id="KW-0812">Transmembrane</keyword>
<keyword evidence="1" id="KW-1133">Transmembrane helix</keyword>
<evidence type="ECO:0000256" key="1">
    <source>
        <dbReference type="SAM" id="Phobius"/>
    </source>
</evidence>
<dbReference type="Proteomes" id="UP000886786">
    <property type="component" value="Unassembled WGS sequence"/>
</dbReference>
<name>A0A9D0ZSG1_9FIRM</name>
<comment type="caution">
    <text evidence="2">The sequence shown here is derived from an EMBL/GenBank/DDBJ whole genome shotgun (WGS) entry which is preliminary data.</text>
</comment>
<reference evidence="2" key="1">
    <citation type="submission" date="2020-10" db="EMBL/GenBank/DDBJ databases">
        <authorList>
            <person name="Gilroy R."/>
        </authorList>
    </citation>
    <scope>NUCLEOTIDE SEQUENCE</scope>
    <source>
        <strain evidence="2">CHK147-3167</strain>
    </source>
</reference>
<proteinExistence type="predicted"/>
<protein>
    <submittedName>
        <fullName evidence="2">Uncharacterized protein</fullName>
    </submittedName>
</protein>
<keyword evidence="1" id="KW-0472">Membrane</keyword>
<accession>A0A9D0ZSG1</accession>
<dbReference type="AlphaFoldDB" id="A0A9D0ZSG1"/>
<evidence type="ECO:0000313" key="3">
    <source>
        <dbReference type="Proteomes" id="UP000886786"/>
    </source>
</evidence>
<organism evidence="2 3">
    <name type="scientific">Candidatus Coprosoma intestinipullorum</name>
    <dbReference type="NCBI Taxonomy" id="2840752"/>
    <lineage>
        <taxon>Bacteria</taxon>
        <taxon>Bacillati</taxon>
        <taxon>Bacillota</taxon>
        <taxon>Bacillota incertae sedis</taxon>
        <taxon>Candidatus Coprosoma</taxon>
    </lineage>
</organism>
<evidence type="ECO:0000313" key="2">
    <source>
        <dbReference type="EMBL" id="HIQ91282.1"/>
    </source>
</evidence>